<organism evidence="1 2">
    <name type="scientific">Mycobacterium phage TM4</name>
    <name type="common">Mycobacteriophage TM4</name>
    <dbReference type="NCBI Taxonomy" id="88870"/>
    <lineage>
        <taxon>Viruses</taxon>
        <taxon>Duplodnaviria</taxon>
        <taxon>Heunggongvirae</taxon>
        <taxon>Uroviricota</taxon>
        <taxon>Caudoviricetes</taxon>
        <taxon>Weiservirinae</taxon>
        <taxon>Timquatrovirus</taxon>
        <taxon>Timquatrovirus TM4</taxon>
        <taxon>Mycobacterium virus TM4</taxon>
    </lineage>
</organism>
<gene>
    <name evidence="1" type="primary">26</name>
    <name evidence="1" type="ORF">TM4_26</name>
</gene>
<reference evidence="1 2" key="1">
    <citation type="journal article" date="1998" name="Tuber. Lung Dis.">
        <title>Mycobacteriophage TM4: genome structure and gene expression.</title>
        <authorList>
            <person name="Ford M.E."/>
            <person name="Stenstrom C."/>
            <person name="Hendrix R.W."/>
            <person name="Hatfull G.F."/>
        </authorList>
    </citation>
    <scope>NUCLEOTIDE SEQUENCE</scope>
</reference>
<sequence>MNPDDDYTFALRYEWLPDPGADPDDPANWREWIMPAATLAQAEGWLDAVAQADNPHARGFAIVYSPKVTWRPWPPADD</sequence>
<accession>G9VYT9</accession>
<evidence type="ECO:0000313" key="1">
    <source>
        <dbReference type="EMBL" id="AEW43684.1"/>
    </source>
</evidence>
<dbReference type="EMBL" id="AF068845">
    <property type="protein sequence ID" value="AEW43684.1"/>
    <property type="molecule type" value="Genomic_DNA"/>
</dbReference>
<keyword evidence="2" id="KW-1185">Reference proteome</keyword>
<dbReference type="Proteomes" id="UP000002133">
    <property type="component" value="Segment"/>
</dbReference>
<evidence type="ECO:0000313" key="2">
    <source>
        <dbReference type="Proteomes" id="UP000002133"/>
    </source>
</evidence>
<protein>
    <submittedName>
        <fullName evidence="1">Uncharacterized protein</fullName>
    </submittedName>
</protein>
<organismHost>
    <name type="scientific">Mycobacterium</name>
    <dbReference type="NCBI Taxonomy" id="1763"/>
</organismHost>
<name>G9VYT9_BPMT4</name>
<proteinExistence type="predicted"/>